<proteinExistence type="predicted"/>
<dbReference type="EMBL" id="JAHLQT010002534">
    <property type="protein sequence ID" value="KAG7176973.1"/>
    <property type="molecule type" value="Genomic_DNA"/>
</dbReference>
<name>A0A8J5TT66_HOMAM</name>
<protein>
    <submittedName>
        <fullName evidence="1">Uncharacterized protein</fullName>
    </submittedName>
</protein>
<reference evidence="1" key="1">
    <citation type="journal article" date="2021" name="Sci. Adv.">
        <title>The American lobster genome reveals insights on longevity, neural, and immune adaptations.</title>
        <authorList>
            <person name="Polinski J.M."/>
            <person name="Zimin A.V."/>
            <person name="Clark K.F."/>
            <person name="Kohn A.B."/>
            <person name="Sadowski N."/>
            <person name="Timp W."/>
            <person name="Ptitsyn A."/>
            <person name="Khanna P."/>
            <person name="Romanova D.Y."/>
            <person name="Williams P."/>
            <person name="Greenwood S.J."/>
            <person name="Moroz L.L."/>
            <person name="Walt D.R."/>
            <person name="Bodnar A.G."/>
        </authorList>
    </citation>
    <scope>NUCLEOTIDE SEQUENCE</scope>
    <source>
        <strain evidence="1">GMGI-L3</strain>
    </source>
</reference>
<sequence>MLLCAQQLCLAREPIPWAEYVDHTTTICKASQGWHLSPEAVASSGYCVPAISQGGVLSFSTILQCQQSSAKLASPLLLVVDLPPS</sequence>
<evidence type="ECO:0000313" key="1">
    <source>
        <dbReference type="EMBL" id="KAG7176973.1"/>
    </source>
</evidence>
<gene>
    <name evidence="1" type="ORF">Hamer_G000186</name>
</gene>
<dbReference type="AlphaFoldDB" id="A0A8J5TT66"/>
<organism evidence="1 2">
    <name type="scientific">Homarus americanus</name>
    <name type="common">American lobster</name>
    <dbReference type="NCBI Taxonomy" id="6706"/>
    <lineage>
        <taxon>Eukaryota</taxon>
        <taxon>Metazoa</taxon>
        <taxon>Ecdysozoa</taxon>
        <taxon>Arthropoda</taxon>
        <taxon>Crustacea</taxon>
        <taxon>Multicrustacea</taxon>
        <taxon>Malacostraca</taxon>
        <taxon>Eumalacostraca</taxon>
        <taxon>Eucarida</taxon>
        <taxon>Decapoda</taxon>
        <taxon>Pleocyemata</taxon>
        <taxon>Astacidea</taxon>
        <taxon>Nephropoidea</taxon>
        <taxon>Nephropidae</taxon>
        <taxon>Homarus</taxon>
    </lineage>
</organism>
<comment type="caution">
    <text evidence="1">The sequence shown here is derived from an EMBL/GenBank/DDBJ whole genome shotgun (WGS) entry which is preliminary data.</text>
</comment>
<dbReference type="Proteomes" id="UP000747542">
    <property type="component" value="Unassembled WGS sequence"/>
</dbReference>
<evidence type="ECO:0000313" key="2">
    <source>
        <dbReference type="Proteomes" id="UP000747542"/>
    </source>
</evidence>
<accession>A0A8J5TT66</accession>
<keyword evidence="2" id="KW-1185">Reference proteome</keyword>